<dbReference type="GO" id="GO:0005524">
    <property type="term" value="F:ATP binding"/>
    <property type="evidence" value="ECO:0007669"/>
    <property type="project" value="UniProtKB-UniRule"/>
</dbReference>
<evidence type="ECO:0000256" key="8">
    <source>
        <dbReference type="ARBA" id="ARBA00022777"/>
    </source>
</evidence>
<dbReference type="CDD" id="cd02064">
    <property type="entry name" value="FAD_synthetase_N"/>
    <property type="match status" value="1"/>
</dbReference>
<dbReference type="AlphaFoldDB" id="A0A3M8HHA6"/>
<evidence type="ECO:0000259" key="15">
    <source>
        <dbReference type="SMART" id="SM00904"/>
    </source>
</evidence>
<dbReference type="EC" id="2.7.7.2" evidence="14"/>
<gene>
    <name evidence="16" type="primary">ribF</name>
    <name evidence="16" type="ORF">EC501_00870</name>
</gene>
<dbReference type="FunFam" id="3.40.50.620:FF:000021">
    <property type="entry name" value="Riboflavin biosynthesis protein"/>
    <property type="match status" value="1"/>
</dbReference>
<dbReference type="PANTHER" id="PTHR22749:SF6">
    <property type="entry name" value="RIBOFLAVIN KINASE"/>
    <property type="match status" value="1"/>
</dbReference>
<dbReference type="RefSeq" id="WP_122970402.1">
    <property type="nucleotide sequence ID" value="NZ_RHLQ01000001.1"/>
</dbReference>
<dbReference type="SUPFAM" id="SSF82114">
    <property type="entry name" value="Riboflavin kinase-like"/>
    <property type="match status" value="1"/>
</dbReference>
<evidence type="ECO:0000256" key="13">
    <source>
        <dbReference type="ARBA" id="ARBA00049494"/>
    </source>
</evidence>
<evidence type="ECO:0000256" key="10">
    <source>
        <dbReference type="ARBA" id="ARBA00022840"/>
    </source>
</evidence>
<dbReference type="SUPFAM" id="SSF52374">
    <property type="entry name" value="Nucleotidylyl transferase"/>
    <property type="match status" value="1"/>
</dbReference>
<keyword evidence="8 14" id="KW-0418">Kinase</keyword>
<dbReference type="GO" id="GO:0003919">
    <property type="term" value="F:FMN adenylyltransferase activity"/>
    <property type="evidence" value="ECO:0007669"/>
    <property type="project" value="UniProtKB-UniRule"/>
</dbReference>
<evidence type="ECO:0000256" key="4">
    <source>
        <dbReference type="ARBA" id="ARBA00022643"/>
    </source>
</evidence>
<dbReference type="NCBIfam" id="NF004160">
    <property type="entry name" value="PRK05627.1-3"/>
    <property type="match status" value="1"/>
</dbReference>
<name>A0A3M8HHA6_9BACI</name>
<comment type="similarity">
    <text evidence="14">Belongs to the ribF family.</text>
</comment>
<dbReference type="SMART" id="SM00904">
    <property type="entry name" value="Flavokinase"/>
    <property type="match status" value="1"/>
</dbReference>
<keyword evidence="9 14" id="KW-0274">FAD</keyword>
<evidence type="ECO:0000256" key="11">
    <source>
        <dbReference type="ARBA" id="ARBA00023268"/>
    </source>
</evidence>
<comment type="catalytic activity">
    <reaction evidence="13 14">
        <text>FMN + ATP + H(+) = FAD + diphosphate</text>
        <dbReference type="Rhea" id="RHEA:17237"/>
        <dbReference type="ChEBI" id="CHEBI:15378"/>
        <dbReference type="ChEBI" id="CHEBI:30616"/>
        <dbReference type="ChEBI" id="CHEBI:33019"/>
        <dbReference type="ChEBI" id="CHEBI:57692"/>
        <dbReference type="ChEBI" id="CHEBI:58210"/>
        <dbReference type="EC" id="2.7.7.2"/>
    </reaction>
</comment>
<evidence type="ECO:0000256" key="9">
    <source>
        <dbReference type="ARBA" id="ARBA00022827"/>
    </source>
</evidence>
<keyword evidence="17" id="KW-1185">Reference proteome</keyword>
<evidence type="ECO:0000256" key="2">
    <source>
        <dbReference type="ARBA" id="ARBA00005201"/>
    </source>
</evidence>
<keyword evidence="7 14" id="KW-0547">Nucleotide-binding</keyword>
<dbReference type="UniPathway" id="UPA00277">
    <property type="reaction ID" value="UER00407"/>
</dbReference>
<evidence type="ECO:0000256" key="12">
    <source>
        <dbReference type="ARBA" id="ARBA00047880"/>
    </source>
</evidence>
<evidence type="ECO:0000313" key="17">
    <source>
        <dbReference type="Proteomes" id="UP000279909"/>
    </source>
</evidence>
<dbReference type="InterPro" id="IPR023465">
    <property type="entry name" value="Riboflavin_kinase_dom_sf"/>
</dbReference>
<dbReference type="PANTHER" id="PTHR22749">
    <property type="entry name" value="RIBOFLAVIN KINASE/FMN ADENYLYLTRANSFERASE"/>
    <property type="match status" value="1"/>
</dbReference>
<dbReference type="Pfam" id="PF06574">
    <property type="entry name" value="FAD_syn"/>
    <property type="match status" value="1"/>
</dbReference>
<dbReference type="PIRSF" id="PIRSF004491">
    <property type="entry name" value="FAD_Synth"/>
    <property type="match status" value="1"/>
</dbReference>
<dbReference type="InterPro" id="IPR014729">
    <property type="entry name" value="Rossmann-like_a/b/a_fold"/>
</dbReference>
<evidence type="ECO:0000256" key="3">
    <source>
        <dbReference type="ARBA" id="ARBA00022630"/>
    </source>
</evidence>
<dbReference type="Pfam" id="PF01687">
    <property type="entry name" value="Flavokinase"/>
    <property type="match status" value="1"/>
</dbReference>
<protein>
    <recommendedName>
        <fullName evidence="14">Riboflavin biosynthesis protein</fullName>
    </recommendedName>
    <domain>
        <recommendedName>
            <fullName evidence="14">Riboflavin kinase</fullName>
            <ecNumber evidence="14">2.7.1.26</ecNumber>
        </recommendedName>
        <alternativeName>
            <fullName evidence="14">Flavokinase</fullName>
        </alternativeName>
    </domain>
    <domain>
        <recommendedName>
            <fullName evidence="14">FMN adenylyltransferase</fullName>
            <ecNumber evidence="14">2.7.7.2</ecNumber>
        </recommendedName>
        <alternativeName>
            <fullName evidence="14">FAD pyrophosphorylase</fullName>
        </alternativeName>
        <alternativeName>
            <fullName evidence="14">FAD synthase</fullName>
        </alternativeName>
    </domain>
</protein>
<dbReference type="InterPro" id="IPR023468">
    <property type="entry name" value="Riboflavin_kinase"/>
</dbReference>
<evidence type="ECO:0000256" key="6">
    <source>
        <dbReference type="ARBA" id="ARBA00022695"/>
    </source>
</evidence>
<comment type="caution">
    <text evidence="16">The sequence shown here is derived from an EMBL/GenBank/DDBJ whole genome shotgun (WGS) entry which is preliminary data.</text>
</comment>
<reference evidence="16 17" key="1">
    <citation type="journal article" date="2014" name="Int. J. Syst. Evol. Microbiol.">
        <title>Lysinibacillus halotolerans sp. nov., isolated from saline-alkaline soil.</title>
        <authorList>
            <person name="Kong D."/>
            <person name="Wang Y."/>
            <person name="Zhao B."/>
            <person name="Li Y."/>
            <person name="Song J."/>
            <person name="Zhai Y."/>
            <person name="Zhang C."/>
            <person name="Wang H."/>
            <person name="Chen X."/>
            <person name="Zhao B."/>
            <person name="Ruan Z."/>
        </authorList>
    </citation>
    <scope>NUCLEOTIDE SEQUENCE [LARGE SCALE GENOMIC DNA]</scope>
    <source>
        <strain evidence="16 17">MCCC 1A12703</strain>
    </source>
</reference>
<accession>A0A3M8HHA6</accession>
<dbReference type="NCBIfam" id="TIGR00083">
    <property type="entry name" value="ribF"/>
    <property type="match status" value="1"/>
</dbReference>
<dbReference type="GO" id="GO:0006747">
    <property type="term" value="P:FAD biosynthetic process"/>
    <property type="evidence" value="ECO:0007669"/>
    <property type="project" value="UniProtKB-UniRule"/>
</dbReference>
<dbReference type="EMBL" id="RHLQ01000001">
    <property type="protein sequence ID" value="RND01755.1"/>
    <property type="molecule type" value="Genomic_DNA"/>
</dbReference>
<evidence type="ECO:0000256" key="1">
    <source>
        <dbReference type="ARBA" id="ARBA00004726"/>
    </source>
</evidence>
<dbReference type="OrthoDB" id="9803667at2"/>
<dbReference type="FunFam" id="2.40.30.30:FF:000004">
    <property type="entry name" value="Riboflavin biosynthesis protein"/>
    <property type="match status" value="1"/>
</dbReference>
<keyword evidence="4 14" id="KW-0288">FMN</keyword>
<dbReference type="EC" id="2.7.1.26" evidence="14"/>
<keyword evidence="5 14" id="KW-0808">Transferase</keyword>
<evidence type="ECO:0000256" key="5">
    <source>
        <dbReference type="ARBA" id="ARBA00022679"/>
    </source>
</evidence>
<keyword evidence="11" id="KW-0511">Multifunctional enzyme</keyword>
<keyword evidence="10 14" id="KW-0067">ATP-binding</keyword>
<dbReference type="GO" id="GO:0008531">
    <property type="term" value="F:riboflavin kinase activity"/>
    <property type="evidence" value="ECO:0007669"/>
    <property type="project" value="UniProtKB-UniRule"/>
</dbReference>
<feature type="domain" description="Riboflavin kinase" evidence="15">
    <location>
        <begin position="186"/>
        <end position="313"/>
    </location>
</feature>
<dbReference type="Proteomes" id="UP000279909">
    <property type="component" value="Unassembled WGS sequence"/>
</dbReference>
<dbReference type="Gene3D" id="2.40.30.30">
    <property type="entry name" value="Riboflavin kinase-like"/>
    <property type="match status" value="1"/>
</dbReference>
<dbReference type="UniPathway" id="UPA00276">
    <property type="reaction ID" value="UER00406"/>
</dbReference>
<organism evidence="16 17">
    <name type="scientific">Lysinibacillus halotolerans</name>
    <dbReference type="NCBI Taxonomy" id="1368476"/>
    <lineage>
        <taxon>Bacteria</taxon>
        <taxon>Bacillati</taxon>
        <taxon>Bacillota</taxon>
        <taxon>Bacilli</taxon>
        <taxon>Bacillales</taxon>
        <taxon>Bacillaceae</taxon>
        <taxon>Lysinibacillus</taxon>
    </lineage>
</organism>
<comment type="pathway">
    <text evidence="2 14">Cofactor biosynthesis; FMN biosynthesis; FMN from riboflavin (ATP route): step 1/1.</text>
</comment>
<dbReference type="InterPro" id="IPR015864">
    <property type="entry name" value="FAD_synthase"/>
</dbReference>
<dbReference type="GO" id="GO:0009231">
    <property type="term" value="P:riboflavin biosynthetic process"/>
    <property type="evidence" value="ECO:0007669"/>
    <property type="project" value="InterPro"/>
</dbReference>
<dbReference type="NCBIfam" id="NF004162">
    <property type="entry name" value="PRK05627.1-5"/>
    <property type="match status" value="1"/>
</dbReference>
<dbReference type="GO" id="GO:0009398">
    <property type="term" value="P:FMN biosynthetic process"/>
    <property type="evidence" value="ECO:0007669"/>
    <property type="project" value="UniProtKB-UniRule"/>
</dbReference>
<comment type="pathway">
    <text evidence="1 14">Cofactor biosynthesis; FAD biosynthesis; FAD from FMN: step 1/1.</text>
</comment>
<keyword evidence="6 14" id="KW-0548">Nucleotidyltransferase</keyword>
<proteinExistence type="inferred from homology"/>
<evidence type="ECO:0000313" key="16">
    <source>
        <dbReference type="EMBL" id="RND01755.1"/>
    </source>
</evidence>
<comment type="catalytic activity">
    <reaction evidence="12 14">
        <text>riboflavin + ATP = FMN + ADP + H(+)</text>
        <dbReference type="Rhea" id="RHEA:14357"/>
        <dbReference type="ChEBI" id="CHEBI:15378"/>
        <dbReference type="ChEBI" id="CHEBI:30616"/>
        <dbReference type="ChEBI" id="CHEBI:57986"/>
        <dbReference type="ChEBI" id="CHEBI:58210"/>
        <dbReference type="ChEBI" id="CHEBI:456216"/>
        <dbReference type="EC" id="2.7.1.26"/>
    </reaction>
</comment>
<sequence>MKVVHLKYPHQLNLANESTAYSLAVGFFDGVHRGHQAVIQNAIHMAEQLGIESAVMTFDPHPSIVLGGRKEKVFYITPLQQKLDILEEIGVENVFVVQFTSDFAKLSPEDFIQYFIRDLNVKHVSAGFDFSFGSLGKGNMDIMKEYSNGDYGVSVISKQTDGEEKISSTRIRHYLQEGDMESAANLLGRAYEVPGLVVHGDKRGRTIGFPTANIKSIEGSFIPAIGVYAVKILVQNKWYDGVCNVGYKPTFKNPDDKQLSIEVHILNFEKNIYGEEVKVGWYKRIRNEQKFDGIESLKAQIERDKNEAIEYFKTLRNS</sequence>
<evidence type="ECO:0000256" key="14">
    <source>
        <dbReference type="PIRNR" id="PIRNR004491"/>
    </source>
</evidence>
<dbReference type="Gene3D" id="3.40.50.620">
    <property type="entry name" value="HUPs"/>
    <property type="match status" value="1"/>
</dbReference>
<dbReference type="InterPro" id="IPR002606">
    <property type="entry name" value="Riboflavin_kinase_bac"/>
</dbReference>
<evidence type="ECO:0000256" key="7">
    <source>
        <dbReference type="ARBA" id="ARBA00022741"/>
    </source>
</evidence>
<keyword evidence="3 14" id="KW-0285">Flavoprotein</keyword>
<dbReference type="InterPro" id="IPR015865">
    <property type="entry name" value="Riboflavin_kinase_bac/euk"/>
</dbReference>